<protein>
    <submittedName>
        <fullName evidence="1">Uncharacterized protein</fullName>
    </submittedName>
</protein>
<dbReference type="Proteomes" id="UP000343317">
    <property type="component" value="Unassembled WGS sequence"/>
</dbReference>
<sequence>MKIMWSPSFTGFAVGTLLDRNADSVLMAQGRFLNQTPALLNAIKLIGLDRDEDTAVRAARDADNLSILASTPLQSYPYR</sequence>
<reference evidence="1 2" key="1">
    <citation type="submission" date="2019-08" db="EMBL/GenBank/DDBJ databases">
        <authorList>
            <person name="Peeters C."/>
        </authorList>
    </citation>
    <scope>NUCLEOTIDE SEQUENCE [LARGE SCALE GENOMIC DNA]</scope>
    <source>
        <strain evidence="1 2">LMG 31112</strain>
    </source>
</reference>
<accession>A0A5E4YUU7</accession>
<dbReference type="AlphaFoldDB" id="A0A5E4YUU7"/>
<dbReference type="EMBL" id="CABPSM010000020">
    <property type="protein sequence ID" value="VVE52262.1"/>
    <property type="molecule type" value="Genomic_DNA"/>
</dbReference>
<evidence type="ECO:0000313" key="2">
    <source>
        <dbReference type="Proteomes" id="UP000343317"/>
    </source>
</evidence>
<keyword evidence="2" id="KW-1185">Reference proteome</keyword>
<proteinExistence type="predicted"/>
<evidence type="ECO:0000313" key="1">
    <source>
        <dbReference type="EMBL" id="VVE52262.1"/>
    </source>
</evidence>
<name>A0A5E4YUU7_9BURK</name>
<gene>
    <name evidence="1" type="ORF">PHO31112_04772</name>
</gene>
<organism evidence="1 2">
    <name type="scientific">Pandoraea horticolens</name>
    <dbReference type="NCBI Taxonomy" id="2508298"/>
    <lineage>
        <taxon>Bacteria</taxon>
        <taxon>Pseudomonadati</taxon>
        <taxon>Pseudomonadota</taxon>
        <taxon>Betaproteobacteria</taxon>
        <taxon>Burkholderiales</taxon>
        <taxon>Burkholderiaceae</taxon>
        <taxon>Pandoraea</taxon>
    </lineage>
</organism>